<name>A0A3N9U2W7_9VIBR</name>
<dbReference type="AlphaFoldDB" id="A0A3N9U2W7"/>
<gene>
    <name evidence="1" type="ORF">EES38_04605</name>
</gene>
<organism evidence="1 2">
    <name type="scientific">Vibrio viridaestus</name>
    <dbReference type="NCBI Taxonomy" id="2487322"/>
    <lineage>
        <taxon>Bacteria</taxon>
        <taxon>Pseudomonadati</taxon>
        <taxon>Pseudomonadota</taxon>
        <taxon>Gammaproteobacteria</taxon>
        <taxon>Vibrionales</taxon>
        <taxon>Vibrionaceae</taxon>
        <taxon>Vibrio</taxon>
    </lineage>
</organism>
<dbReference type="PROSITE" id="PS51257">
    <property type="entry name" value="PROKAR_LIPOPROTEIN"/>
    <property type="match status" value="1"/>
</dbReference>
<evidence type="ECO:0000313" key="1">
    <source>
        <dbReference type="EMBL" id="RQW63892.1"/>
    </source>
</evidence>
<accession>A0A3N9U2W7</accession>
<proteinExistence type="predicted"/>
<protein>
    <submittedName>
        <fullName evidence="1">Uncharacterized protein</fullName>
    </submittedName>
</protein>
<sequence length="64" mass="7263">MDINRRELVKFGLSFLFMPTVTSCLAHNTSSRVSPSDDQHLQHANILGFGVESISWSDELLVWE</sequence>
<dbReference type="EMBL" id="RJVQ01000002">
    <property type="protein sequence ID" value="RQW63892.1"/>
    <property type="molecule type" value="Genomic_DNA"/>
</dbReference>
<evidence type="ECO:0000313" key="2">
    <source>
        <dbReference type="Proteomes" id="UP000281112"/>
    </source>
</evidence>
<dbReference type="Proteomes" id="UP000281112">
    <property type="component" value="Unassembled WGS sequence"/>
</dbReference>
<keyword evidence="2" id="KW-1185">Reference proteome</keyword>
<reference evidence="1 2" key="1">
    <citation type="submission" date="2018-11" db="EMBL/GenBank/DDBJ databases">
        <title>Vibrio LJC006 sp. nov., isolated from seawater during the bloom of the enteromorpha.</title>
        <authorList>
            <person name="Liang J."/>
        </authorList>
    </citation>
    <scope>NUCLEOTIDE SEQUENCE [LARGE SCALE GENOMIC DNA]</scope>
    <source>
        <strain evidence="1 2">LJC006</strain>
    </source>
</reference>
<comment type="caution">
    <text evidence="1">The sequence shown here is derived from an EMBL/GenBank/DDBJ whole genome shotgun (WGS) entry which is preliminary data.</text>
</comment>